<feature type="compositionally biased region" description="Low complexity" evidence="1">
    <location>
        <begin position="66"/>
        <end position="77"/>
    </location>
</feature>
<evidence type="ECO:0000313" key="3">
    <source>
        <dbReference type="EMBL" id="MCW5322311.1"/>
    </source>
</evidence>
<dbReference type="RefSeq" id="WP_265282609.1">
    <property type="nucleotide sequence ID" value="NZ_QZCW01000002.1"/>
</dbReference>
<gene>
    <name evidence="3" type="ORF">D5039_14470</name>
</gene>
<evidence type="ECO:0000256" key="2">
    <source>
        <dbReference type="SAM" id="Phobius"/>
    </source>
</evidence>
<sequence length="89" mass="9313">MTQQWISALIVALAAAYVLWRWMPARLRRWLQRVHPAMAQEAPGCGGGCSRCAGCSTSGAADAAQTPAAAAAQAQAQPMSMPGQSGRRS</sequence>
<evidence type="ECO:0000313" key="4">
    <source>
        <dbReference type="Proteomes" id="UP001208935"/>
    </source>
</evidence>
<keyword evidence="2" id="KW-0472">Membrane</keyword>
<dbReference type="Proteomes" id="UP001208935">
    <property type="component" value="Unassembled WGS sequence"/>
</dbReference>
<keyword evidence="2" id="KW-1133">Transmembrane helix</keyword>
<evidence type="ECO:0000256" key="1">
    <source>
        <dbReference type="SAM" id="MobiDB-lite"/>
    </source>
</evidence>
<proteinExistence type="predicted"/>
<evidence type="ECO:0008006" key="5">
    <source>
        <dbReference type="Google" id="ProtNLM"/>
    </source>
</evidence>
<feature type="region of interest" description="Disordered" evidence="1">
    <location>
        <begin position="66"/>
        <end position="89"/>
    </location>
</feature>
<dbReference type="EMBL" id="QZCW01000002">
    <property type="protein sequence ID" value="MCW5322311.1"/>
    <property type="molecule type" value="Genomic_DNA"/>
</dbReference>
<reference evidence="4" key="1">
    <citation type="submission" date="2023-07" db="EMBL/GenBank/DDBJ databases">
        <title>Verminephrobacter genomes.</title>
        <authorList>
            <person name="Lund M.B."/>
        </authorList>
    </citation>
    <scope>NUCLEOTIDE SEQUENCE [LARGE SCALE GENOMIC DNA]</scope>
    <source>
        <strain evidence="4">AtM5-05</strain>
    </source>
</reference>
<organism evidence="3 4">
    <name type="scientific">Verminephrobacter aporrectodeae subsp. tuberculatae</name>
    <dbReference type="NCBI Taxonomy" id="1110392"/>
    <lineage>
        <taxon>Bacteria</taxon>
        <taxon>Pseudomonadati</taxon>
        <taxon>Pseudomonadota</taxon>
        <taxon>Betaproteobacteria</taxon>
        <taxon>Burkholderiales</taxon>
        <taxon>Comamonadaceae</taxon>
        <taxon>Verminephrobacter</taxon>
    </lineage>
</organism>
<protein>
    <recommendedName>
        <fullName evidence="5">Virus attachment protein p12 family protein</fullName>
    </recommendedName>
</protein>
<keyword evidence="4" id="KW-1185">Reference proteome</keyword>
<comment type="caution">
    <text evidence="3">The sequence shown here is derived from an EMBL/GenBank/DDBJ whole genome shotgun (WGS) entry which is preliminary data.</text>
</comment>
<name>A0ABT3KVE3_9BURK</name>
<feature type="transmembrane region" description="Helical" evidence="2">
    <location>
        <begin position="6"/>
        <end position="23"/>
    </location>
</feature>
<accession>A0ABT3KVE3</accession>
<keyword evidence="2" id="KW-0812">Transmembrane</keyword>